<keyword evidence="5 9" id="KW-0479">Metal-binding</keyword>
<keyword evidence="11" id="KW-1185">Reference proteome</keyword>
<evidence type="ECO:0000256" key="1">
    <source>
        <dbReference type="ARBA" id="ARBA00001971"/>
    </source>
</evidence>
<reference evidence="11" key="1">
    <citation type="journal article" date="2017" name="Nat. Ecol. Evol.">
        <title>Genome expansion and lineage-specific genetic innovations in the forest pathogenic fungi Armillaria.</title>
        <authorList>
            <person name="Sipos G."/>
            <person name="Prasanna A.N."/>
            <person name="Walter M.C."/>
            <person name="O'Connor E."/>
            <person name="Balint B."/>
            <person name="Krizsan K."/>
            <person name="Kiss B."/>
            <person name="Hess J."/>
            <person name="Varga T."/>
            <person name="Slot J."/>
            <person name="Riley R."/>
            <person name="Boka B."/>
            <person name="Rigling D."/>
            <person name="Barry K."/>
            <person name="Lee J."/>
            <person name="Mihaltcheva S."/>
            <person name="LaButti K."/>
            <person name="Lipzen A."/>
            <person name="Waldron R."/>
            <person name="Moloney N.M."/>
            <person name="Sperisen C."/>
            <person name="Kredics L."/>
            <person name="Vagvoelgyi C."/>
            <person name="Patrignani A."/>
            <person name="Fitzpatrick D."/>
            <person name="Nagy I."/>
            <person name="Doyle S."/>
            <person name="Anderson J.B."/>
            <person name="Grigoriev I.V."/>
            <person name="Gueldener U."/>
            <person name="Muensterkoetter M."/>
            <person name="Nagy L.G."/>
        </authorList>
    </citation>
    <scope>NUCLEOTIDE SEQUENCE [LARGE SCALE GENOMIC DNA]</scope>
    <source>
        <strain evidence="11">C18/9</strain>
    </source>
</reference>
<dbReference type="GO" id="GO:0005506">
    <property type="term" value="F:iron ion binding"/>
    <property type="evidence" value="ECO:0007669"/>
    <property type="project" value="InterPro"/>
</dbReference>
<evidence type="ECO:0000256" key="8">
    <source>
        <dbReference type="ARBA" id="ARBA00023033"/>
    </source>
</evidence>
<keyword evidence="7 9" id="KW-0408">Iron</keyword>
<comment type="pathway">
    <text evidence="2">Secondary metabolite biosynthesis.</text>
</comment>
<feature type="binding site" description="axial binding residue" evidence="9">
    <location>
        <position position="435"/>
    </location>
    <ligand>
        <name>heme</name>
        <dbReference type="ChEBI" id="CHEBI:30413"/>
    </ligand>
    <ligandPart>
        <name>Fe</name>
        <dbReference type="ChEBI" id="CHEBI:18248"/>
    </ligandPart>
</feature>
<dbReference type="InterPro" id="IPR050364">
    <property type="entry name" value="Cytochrome_P450_fung"/>
</dbReference>
<sequence>MDWNLLLYAAPLWIFAWLFRRRLGLARQQSLPPGPPADPIIGHIRILPPVGQPEVFHEWAKTYGDVMYLEVLGRKMIILDSVEAANDLLDKRSAIYSCRPNCVIFHLMGWDRVLSLMPYGKLFHRHRKLFQTHFGRQECREYLPMQHQQAAILVKELMEKPDDYDTIVGRFSSVVIMKIAYGYQISGEDDPLMKLIVEMTEVIDNSGPPASTPVEFFPWLSKFPSWFPGAYYAGYARKGRPTIKRLIDYPFDIVRKQMSEGTATPSFVASYLNDLGSVEDEEDYLKDLKGAAAQIYTAGADTSWTTLLVFLVAMVLHPEVQEKAQAQIDAIVGSERLPTIEDRESLPYIDHILQETMRWNPVLPMGFPHRSVEDDVYRGMFIPKGSVVFANVRGMGLDENIYHQATVFNPDRYLPKPEGKEEPYLTAFGFGRRICPGRFLAENGMWIAIACILATCRIAKAKDEDGEEITPAVEFSNGIVKEGVRIRGSEYSQYRRAEWTANETVHRLSAASVQLIITRAGEFEDEHEYTFSECQVLWSIHILLRIILLTFLCHSPQWNIDPKDGMSVSVGDVRYDWAHEGEGRMAELMFNKLVQKGWCKSELSGLGYDMMLFNYFIERPEGRRNHTNCVETRCMASQTSEEDYRTVHVSIGCECQSVSVGSERLRDSLSRGRIPRIVVSRNLELSVVHEESYPYIAISHVWADGLGNPFENALPRCQLRRLRDFMTALSSVHRVTRFRPMALWIDTLCIPVARHLKEYRKWAIRLLGQTFYDAKIVLVLDRELCSVESQKVSDLELGIRIVSGGWMKRLWTLQEAALSIESKSSLGKMYFQMGDGPVRWNKLLHTFQHMPSKPTSSKPLLHPRKPTALASNVQEIKEGLLFGVEDSIISRLPSVSDLQPWGWDTQFQRLARAVQNRTTSKSEDEAICLASLAEFDLSNILSVQTAEERMQHFYLLLREIPAAIIFVQLPIFSTPDHIPTPNMKNAPFRWVPRSLLLHLTEVMNVYLAYAAQRFAEAEYRMDGICEPDGLHIEQESFVFQAEETILYPKCVFEDVDSKEQYCLTWYGPALGSFHREVALIFETTICSKVAIVHIEKSCSRENGTEPYETILGHGSVSIQEEPVHGELVKGILTPFNQKWCLT</sequence>
<evidence type="ECO:0000256" key="5">
    <source>
        <dbReference type="ARBA" id="ARBA00022723"/>
    </source>
</evidence>
<evidence type="ECO:0000256" key="4">
    <source>
        <dbReference type="ARBA" id="ARBA00022617"/>
    </source>
</evidence>
<dbReference type="PROSITE" id="PS00086">
    <property type="entry name" value="CYTOCHROME_P450"/>
    <property type="match status" value="1"/>
</dbReference>
<evidence type="ECO:0000313" key="11">
    <source>
        <dbReference type="Proteomes" id="UP000219338"/>
    </source>
</evidence>
<dbReference type="GO" id="GO:0016705">
    <property type="term" value="F:oxidoreductase activity, acting on paired donors, with incorporation or reduction of molecular oxygen"/>
    <property type="evidence" value="ECO:0007669"/>
    <property type="project" value="InterPro"/>
</dbReference>
<keyword evidence="8" id="KW-0503">Monooxygenase</keyword>
<comment type="similarity">
    <text evidence="3">Belongs to the cytochrome P450 family.</text>
</comment>
<evidence type="ECO:0000256" key="3">
    <source>
        <dbReference type="ARBA" id="ARBA00010617"/>
    </source>
</evidence>
<proteinExistence type="inferred from homology"/>
<dbReference type="InterPro" id="IPR017972">
    <property type="entry name" value="Cyt_P450_CS"/>
</dbReference>
<keyword evidence="4 9" id="KW-0349">Heme</keyword>
<dbReference type="OrthoDB" id="2789670at2759"/>
<evidence type="ECO:0000256" key="2">
    <source>
        <dbReference type="ARBA" id="ARBA00005179"/>
    </source>
</evidence>
<dbReference type="PANTHER" id="PTHR46300">
    <property type="entry name" value="P450, PUTATIVE (EUROFUNG)-RELATED-RELATED"/>
    <property type="match status" value="1"/>
</dbReference>
<dbReference type="CDD" id="cd11065">
    <property type="entry name" value="CYP64-like"/>
    <property type="match status" value="1"/>
</dbReference>
<name>A0A284S226_ARMOS</name>
<dbReference type="SUPFAM" id="SSF48264">
    <property type="entry name" value="Cytochrome P450"/>
    <property type="match status" value="1"/>
</dbReference>
<evidence type="ECO:0000256" key="9">
    <source>
        <dbReference type="PIRSR" id="PIRSR602401-1"/>
    </source>
</evidence>
<evidence type="ECO:0000256" key="7">
    <source>
        <dbReference type="ARBA" id="ARBA00023004"/>
    </source>
</evidence>
<dbReference type="GO" id="GO:0004497">
    <property type="term" value="F:monooxygenase activity"/>
    <property type="evidence" value="ECO:0007669"/>
    <property type="project" value="UniProtKB-KW"/>
</dbReference>
<evidence type="ECO:0000256" key="6">
    <source>
        <dbReference type="ARBA" id="ARBA00023002"/>
    </source>
</evidence>
<dbReference type="PANTHER" id="PTHR46300:SF5">
    <property type="entry name" value="CYTOCHROME P450"/>
    <property type="match status" value="1"/>
</dbReference>
<dbReference type="InterPro" id="IPR001128">
    <property type="entry name" value="Cyt_P450"/>
</dbReference>
<dbReference type="InterPro" id="IPR036396">
    <property type="entry name" value="Cyt_P450_sf"/>
</dbReference>
<organism evidence="10 11">
    <name type="scientific">Armillaria ostoyae</name>
    <name type="common">Armillaria root rot fungus</name>
    <dbReference type="NCBI Taxonomy" id="47428"/>
    <lineage>
        <taxon>Eukaryota</taxon>
        <taxon>Fungi</taxon>
        <taxon>Dikarya</taxon>
        <taxon>Basidiomycota</taxon>
        <taxon>Agaricomycotina</taxon>
        <taxon>Agaricomycetes</taxon>
        <taxon>Agaricomycetidae</taxon>
        <taxon>Agaricales</taxon>
        <taxon>Marasmiineae</taxon>
        <taxon>Physalacriaceae</taxon>
        <taxon>Armillaria</taxon>
    </lineage>
</organism>
<evidence type="ECO:0000313" key="10">
    <source>
        <dbReference type="EMBL" id="SJL15046.1"/>
    </source>
</evidence>
<keyword evidence="6" id="KW-0560">Oxidoreductase</keyword>
<dbReference type="GO" id="GO:0020037">
    <property type="term" value="F:heme binding"/>
    <property type="evidence" value="ECO:0007669"/>
    <property type="project" value="InterPro"/>
</dbReference>
<dbReference type="InterPro" id="IPR002401">
    <property type="entry name" value="Cyt_P450_E_grp-I"/>
</dbReference>
<accession>A0A284S226</accession>
<protein>
    <submittedName>
        <fullName evidence="10">Uncharacterized protein</fullName>
    </submittedName>
</protein>
<comment type="cofactor">
    <cofactor evidence="1 9">
        <name>heme</name>
        <dbReference type="ChEBI" id="CHEBI:30413"/>
    </cofactor>
</comment>
<gene>
    <name evidence="10" type="ORF">ARMOST_18528</name>
</gene>
<dbReference type="STRING" id="47428.A0A284S226"/>
<dbReference type="Pfam" id="PF00067">
    <property type="entry name" value="p450"/>
    <property type="match status" value="1"/>
</dbReference>
<dbReference type="Gene3D" id="1.10.630.10">
    <property type="entry name" value="Cytochrome P450"/>
    <property type="match status" value="1"/>
</dbReference>
<dbReference type="PRINTS" id="PR00463">
    <property type="entry name" value="EP450I"/>
</dbReference>
<dbReference type="EMBL" id="FUEG01000026">
    <property type="protein sequence ID" value="SJL15046.1"/>
    <property type="molecule type" value="Genomic_DNA"/>
</dbReference>
<dbReference type="AlphaFoldDB" id="A0A284S226"/>
<dbReference type="Proteomes" id="UP000219338">
    <property type="component" value="Unassembled WGS sequence"/>
</dbReference>